<dbReference type="Pfam" id="PF04616">
    <property type="entry name" value="Glyco_hydro_43"/>
    <property type="match status" value="1"/>
</dbReference>
<dbReference type="Gene3D" id="2.80.10.50">
    <property type="match status" value="3"/>
</dbReference>
<feature type="domain" description="Ricin B lectin" evidence="6">
    <location>
        <begin position="61"/>
        <end position="198"/>
    </location>
</feature>
<evidence type="ECO:0000259" key="6">
    <source>
        <dbReference type="SMART" id="SM00458"/>
    </source>
</evidence>
<keyword evidence="4 5" id="KW-0326">Glycosidase</keyword>
<comment type="similarity">
    <text evidence="2 5">Belongs to the glycosyl hydrolase 43 family.</text>
</comment>
<sequence length="497" mass="53167">MLDARFFAFVRSHDGNRDLLFPAPDRAVTHRRMVMNRFAVGLVLLMALATQARAQVAVSDAVQFKIKNVNSGLVLAIPGASQAAGTNVIQWSDTGGSEQLWHFISMGSGQYNIENLATHQLLGVSSGSKSVGAQIIQWADNGTADHLWMVAQASDGNYLIKNVNSGLYLDVYQGNTSTSAVIDQWSASGCLCQEWQLVSTGIDPCPAPGTVSGNGTGVHDPFMLRDGGGTYWLYGTNNTLASSSDRINFTSAGSALAPIPAWTGTYTKGGTLWAPNVARMNNTYYQYYSASSYGSQTSAIGVASASTPNSTAWTDLGTVVTSSASTPYNAIDPSIIQDQAGAWWMSYGSWWNGIYLIKLDPATGKQSTANTTNYHLAQRPKGLEGSYLYYYNGYYYLFASINNCCSGANSTYRIIVGRSSSVTGPYLDRGGVNLLSGGGTIVLSAHGNIKGPGGQSLMTDSDGPLMVYHYYDANNNGNPTLGINRIAFTADGWPYVY</sequence>
<dbReference type="InterPro" id="IPR023296">
    <property type="entry name" value="Glyco_hydro_beta-prop_sf"/>
</dbReference>
<keyword evidence="3 5" id="KW-0378">Hydrolase</keyword>
<dbReference type="SUPFAM" id="SSF50370">
    <property type="entry name" value="Ricin B-like lectins"/>
    <property type="match status" value="1"/>
</dbReference>
<evidence type="ECO:0000256" key="1">
    <source>
        <dbReference type="ARBA" id="ARBA00004834"/>
    </source>
</evidence>
<comment type="caution">
    <text evidence="7">The sequence shown here is derived from an EMBL/GenBank/DDBJ whole genome shotgun (WGS) entry which is preliminary data.</text>
</comment>
<dbReference type="EMBL" id="JAAQOM010000001">
    <property type="protein sequence ID" value="NIA52401.1"/>
    <property type="molecule type" value="Genomic_DNA"/>
</dbReference>
<name>A0ABX0P593_9BURK</name>
<dbReference type="InterPro" id="IPR035992">
    <property type="entry name" value="Ricin_B-like_lectins"/>
</dbReference>
<dbReference type="InterPro" id="IPR050727">
    <property type="entry name" value="GH43_arabinanases"/>
</dbReference>
<dbReference type="PANTHER" id="PTHR43301">
    <property type="entry name" value="ARABINAN ENDO-1,5-ALPHA-L-ARABINOSIDASE"/>
    <property type="match status" value="1"/>
</dbReference>
<dbReference type="PANTHER" id="PTHR43301:SF3">
    <property type="entry name" value="ARABINAN ENDO-1,5-ALPHA-L-ARABINOSIDASE A-RELATED"/>
    <property type="match status" value="1"/>
</dbReference>
<protein>
    <submittedName>
        <fullName evidence="7">Family 43 glycosylhydrolase</fullName>
    </submittedName>
</protein>
<dbReference type="Proteomes" id="UP000716322">
    <property type="component" value="Unassembled WGS sequence"/>
</dbReference>
<comment type="pathway">
    <text evidence="1">Glycan metabolism; L-arabinan degradation.</text>
</comment>
<accession>A0ABX0P593</accession>
<evidence type="ECO:0000256" key="4">
    <source>
        <dbReference type="ARBA" id="ARBA00023295"/>
    </source>
</evidence>
<dbReference type="SMART" id="SM00458">
    <property type="entry name" value="RICIN"/>
    <property type="match status" value="1"/>
</dbReference>
<proteinExistence type="inferred from homology"/>
<organism evidence="7 8">
    <name type="scientific">Telluria antibiotica</name>
    <dbReference type="NCBI Taxonomy" id="2717319"/>
    <lineage>
        <taxon>Bacteria</taxon>
        <taxon>Pseudomonadati</taxon>
        <taxon>Pseudomonadota</taxon>
        <taxon>Betaproteobacteria</taxon>
        <taxon>Burkholderiales</taxon>
        <taxon>Oxalobacteraceae</taxon>
        <taxon>Telluria group</taxon>
        <taxon>Telluria</taxon>
    </lineage>
</organism>
<dbReference type="InterPro" id="IPR006710">
    <property type="entry name" value="Glyco_hydro_43"/>
</dbReference>
<evidence type="ECO:0000256" key="2">
    <source>
        <dbReference type="ARBA" id="ARBA00009865"/>
    </source>
</evidence>
<evidence type="ECO:0000256" key="3">
    <source>
        <dbReference type="ARBA" id="ARBA00022801"/>
    </source>
</evidence>
<dbReference type="CDD" id="cd00161">
    <property type="entry name" value="beta-trefoil_Ricin-like"/>
    <property type="match status" value="1"/>
</dbReference>
<dbReference type="Pfam" id="PF14200">
    <property type="entry name" value="RicinB_lectin_2"/>
    <property type="match status" value="2"/>
</dbReference>
<dbReference type="SUPFAM" id="SSF75005">
    <property type="entry name" value="Arabinanase/levansucrase/invertase"/>
    <property type="match status" value="1"/>
</dbReference>
<reference evidence="7 8" key="1">
    <citation type="submission" date="2020-03" db="EMBL/GenBank/DDBJ databases">
        <title>Genome sequence of strain Massilia sp. TW-1.</title>
        <authorList>
            <person name="Chaudhary D.K."/>
        </authorList>
    </citation>
    <scope>NUCLEOTIDE SEQUENCE [LARGE SCALE GENOMIC DNA]</scope>
    <source>
        <strain evidence="7 8">TW-1</strain>
    </source>
</reference>
<dbReference type="RefSeq" id="WP_166855900.1">
    <property type="nucleotide sequence ID" value="NZ_JAAQOM010000001.1"/>
</dbReference>
<evidence type="ECO:0000256" key="5">
    <source>
        <dbReference type="RuleBase" id="RU361187"/>
    </source>
</evidence>
<dbReference type="InterPro" id="IPR000772">
    <property type="entry name" value="Ricin_B_lectin"/>
</dbReference>
<gene>
    <name evidence="7" type="ORF">HAV22_01865</name>
</gene>
<dbReference type="PROSITE" id="PS50231">
    <property type="entry name" value="RICIN_B_LECTIN"/>
    <property type="match status" value="1"/>
</dbReference>
<keyword evidence="8" id="KW-1185">Reference proteome</keyword>
<dbReference type="CDD" id="cd08998">
    <property type="entry name" value="GH43_Arb43a-like"/>
    <property type="match status" value="1"/>
</dbReference>
<evidence type="ECO:0000313" key="8">
    <source>
        <dbReference type="Proteomes" id="UP000716322"/>
    </source>
</evidence>
<dbReference type="Gene3D" id="2.115.10.20">
    <property type="entry name" value="Glycosyl hydrolase domain, family 43"/>
    <property type="match status" value="1"/>
</dbReference>
<evidence type="ECO:0000313" key="7">
    <source>
        <dbReference type="EMBL" id="NIA52401.1"/>
    </source>
</evidence>